<dbReference type="Proteomes" id="UP000241647">
    <property type="component" value="Unassembled WGS sequence"/>
</dbReference>
<protein>
    <submittedName>
        <fullName evidence="3">Uncharacterized protein</fullName>
    </submittedName>
</protein>
<dbReference type="Pfam" id="PF24092">
    <property type="entry name" value="DUF7373_C"/>
    <property type="match status" value="1"/>
</dbReference>
<dbReference type="InterPro" id="IPR056463">
    <property type="entry name" value="DUF7373_C"/>
</dbReference>
<organism evidence="3 4">
    <name type="scientific">Nocardia nova</name>
    <dbReference type="NCBI Taxonomy" id="37330"/>
    <lineage>
        <taxon>Bacteria</taxon>
        <taxon>Bacillati</taxon>
        <taxon>Actinomycetota</taxon>
        <taxon>Actinomycetes</taxon>
        <taxon>Mycobacteriales</taxon>
        <taxon>Nocardiaceae</taxon>
        <taxon>Nocardia</taxon>
    </lineage>
</organism>
<evidence type="ECO:0000259" key="1">
    <source>
        <dbReference type="Pfam" id="PF24088"/>
    </source>
</evidence>
<feature type="domain" description="DUF7373" evidence="2">
    <location>
        <begin position="234"/>
        <end position="357"/>
    </location>
</feature>
<dbReference type="Pfam" id="PF24088">
    <property type="entry name" value="DUF7373"/>
    <property type="match status" value="1"/>
</dbReference>
<comment type="caution">
    <text evidence="3">The sequence shown here is derived from an EMBL/GenBank/DDBJ whole genome shotgun (WGS) entry which is preliminary data.</text>
</comment>
<evidence type="ECO:0000313" key="3">
    <source>
        <dbReference type="EMBL" id="PSR57837.1"/>
    </source>
</evidence>
<gene>
    <name evidence="3" type="ORF">C8259_33145</name>
</gene>
<evidence type="ECO:0000259" key="2">
    <source>
        <dbReference type="Pfam" id="PF24092"/>
    </source>
</evidence>
<sequence>MGSYSSDKPRVARTVLPGTLPVLEGVRFADAVISPFEVEPRYKYGMGAKLEMTPDVVTAQLPSFVQPILEKYGMLMAFRAAAADSDSKEGESLGNGAYEGMSATVIRFPDDNSAKAAARELDAVDLARNTDNESVMIPDFPDAFSHWRPSVPTIGVSAPHGPFVIAVYAGRHSVDKDALISMCRKYLSAQVKSLDNFHPTPVANYRSLAIDPDHMLTRVFHGFWIPEVGGVLGPEEDVVYTDHAFLHFQSDLPGRAAVIHKAGVDRVAVASQALLFRARDEAAAQQFLVDVGTPKNKAKDVPPPRGVPGAICSQNETGMYKFQCYVSYRRYVAQVKSEQLIDVQQRAAAQYALLAKNQ</sequence>
<dbReference type="InterPro" id="IPR055797">
    <property type="entry name" value="DUF7373"/>
</dbReference>
<dbReference type="EMBL" id="PYHS01000031">
    <property type="protein sequence ID" value="PSR57837.1"/>
    <property type="molecule type" value="Genomic_DNA"/>
</dbReference>
<name>A0A2T2YQP9_9NOCA</name>
<evidence type="ECO:0000313" key="4">
    <source>
        <dbReference type="Proteomes" id="UP000241647"/>
    </source>
</evidence>
<dbReference type="AlphaFoldDB" id="A0A2T2YQP9"/>
<reference evidence="3 4" key="1">
    <citation type="submission" date="2018-02" db="EMBL/GenBank/DDBJ databases">
        <title>8 Nocardia nova and 1 Nocardia cyriacigeorgica strain used for evolution to TMP-SMX.</title>
        <authorList>
            <person name="Mehta H."/>
            <person name="Weng J."/>
            <person name="Shamoo Y."/>
        </authorList>
    </citation>
    <scope>NUCLEOTIDE SEQUENCE [LARGE SCALE GENOMIC DNA]</scope>
    <source>
        <strain evidence="3 4">ATCC 33727</strain>
    </source>
</reference>
<feature type="domain" description="DUF7373" evidence="1">
    <location>
        <begin position="19"/>
        <end position="208"/>
    </location>
</feature>
<proteinExistence type="predicted"/>
<accession>A0A2T2YQP9</accession>